<proteinExistence type="predicted"/>
<evidence type="ECO:0000313" key="1">
    <source>
        <dbReference type="EMBL" id="PKQ44454.1"/>
    </source>
</evidence>
<protein>
    <submittedName>
        <fullName evidence="1">Uncharacterized protein</fullName>
    </submittedName>
</protein>
<sequence length="63" mass="7679">MIVHTSIAACEFNPMQKHLVKSLWLCLILNMWIWTKFYAPLKRLTFNIIRNKFKTYVKEHIKK</sequence>
<reference evidence="1 2" key="1">
    <citation type="submission" date="2017-12" db="EMBL/GenBank/DDBJ databases">
        <title>Confluentibacter flavum sp. nov., isolated from the saline lake.</title>
        <authorList>
            <person name="Yu L."/>
        </authorList>
    </citation>
    <scope>NUCLEOTIDE SEQUENCE [LARGE SCALE GENOMIC DNA]</scope>
    <source>
        <strain evidence="1 2">3B</strain>
    </source>
</reference>
<organism evidence="1 2">
    <name type="scientific">Confluentibacter flavum</name>
    <dbReference type="NCBI Taxonomy" id="1909700"/>
    <lineage>
        <taxon>Bacteria</taxon>
        <taxon>Pseudomonadati</taxon>
        <taxon>Bacteroidota</taxon>
        <taxon>Flavobacteriia</taxon>
        <taxon>Flavobacteriales</taxon>
        <taxon>Flavobacteriaceae</taxon>
        <taxon>Confluentibacter</taxon>
    </lineage>
</organism>
<keyword evidence="2" id="KW-1185">Reference proteome</keyword>
<accession>A0A2N3HHT0</accession>
<dbReference type="EMBL" id="PJEO01000050">
    <property type="protein sequence ID" value="PKQ44454.1"/>
    <property type="molecule type" value="Genomic_DNA"/>
</dbReference>
<name>A0A2N3HHT0_9FLAO</name>
<evidence type="ECO:0000313" key="2">
    <source>
        <dbReference type="Proteomes" id="UP000233435"/>
    </source>
</evidence>
<dbReference type="AlphaFoldDB" id="A0A2N3HHT0"/>
<dbReference type="Proteomes" id="UP000233435">
    <property type="component" value="Unassembled WGS sequence"/>
</dbReference>
<comment type="caution">
    <text evidence="1">The sequence shown here is derived from an EMBL/GenBank/DDBJ whole genome shotgun (WGS) entry which is preliminary data.</text>
</comment>
<gene>
    <name evidence="1" type="ORF">CSW08_13680</name>
</gene>